<reference evidence="4" key="1">
    <citation type="journal article" date="2021" name="PeerJ">
        <title>Extensive microbial diversity within the chicken gut microbiome revealed by metagenomics and culture.</title>
        <authorList>
            <person name="Gilroy R."/>
            <person name="Ravi A."/>
            <person name="Getino M."/>
            <person name="Pursley I."/>
            <person name="Horton D.L."/>
            <person name="Alikhan N.F."/>
            <person name="Baker D."/>
            <person name="Gharbi K."/>
            <person name="Hall N."/>
            <person name="Watson M."/>
            <person name="Adriaenssens E.M."/>
            <person name="Foster-Nyarko E."/>
            <person name="Jarju S."/>
            <person name="Secka A."/>
            <person name="Antonio M."/>
            <person name="Oren A."/>
            <person name="Chaudhuri R.R."/>
            <person name="La Ragione R."/>
            <person name="Hildebrand F."/>
            <person name="Pallen M.J."/>
        </authorList>
    </citation>
    <scope>NUCLEOTIDE SEQUENCE</scope>
    <source>
        <strain evidence="4">ChiHjej12B11-9795</strain>
    </source>
</reference>
<dbReference type="PIRSF" id="PIRSF004976">
    <property type="entry name" value="ATPase_YdaO"/>
    <property type="match status" value="1"/>
</dbReference>
<dbReference type="InterPro" id="IPR011063">
    <property type="entry name" value="TilS/TtcA_N"/>
</dbReference>
<dbReference type="GO" id="GO:0016740">
    <property type="term" value="F:transferase activity"/>
    <property type="evidence" value="ECO:0007669"/>
    <property type="project" value="UniProtKB-KW"/>
</dbReference>
<dbReference type="InterPro" id="IPR014729">
    <property type="entry name" value="Rossmann-like_a/b/a_fold"/>
</dbReference>
<dbReference type="InterPro" id="IPR035107">
    <property type="entry name" value="tRNA_thiolation_TtcA_Ctu1"/>
</dbReference>
<dbReference type="GO" id="GO:0005524">
    <property type="term" value="F:ATP binding"/>
    <property type="evidence" value="ECO:0007669"/>
    <property type="project" value="UniProtKB-KW"/>
</dbReference>
<organism evidence="4 5">
    <name type="scientific">Candidatus Bacteroides avicola</name>
    <dbReference type="NCBI Taxonomy" id="2838468"/>
    <lineage>
        <taxon>Bacteria</taxon>
        <taxon>Pseudomonadati</taxon>
        <taxon>Bacteroidota</taxon>
        <taxon>Bacteroidia</taxon>
        <taxon>Bacteroidales</taxon>
        <taxon>Bacteroidaceae</taxon>
        <taxon>Bacteroides</taxon>
    </lineage>
</organism>
<dbReference type="Gene3D" id="3.40.50.620">
    <property type="entry name" value="HUPs"/>
    <property type="match status" value="1"/>
</dbReference>
<dbReference type="Pfam" id="PF01171">
    <property type="entry name" value="ATP_bind_3"/>
    <property type="match status" value="1"/>
</dbReference>
<feature type="binding site" evidence="2">
    <location>
        <position position="44"/>
    </location>
    <ligand>
        <name>ATP</name>
        <dbReference type="ChEBI" id="CHEBI:30616"/>
    </ligand>
</feature>
<feature type="binding site" evidence="2">
    <location>
        <begin position="38"/>
        <end position="40"/>
    </location>
    <ligand>
        <name>ATP</name>
        <dbReference type="ChEBI" id="CHEBI:30616"/>
    </ligand>
</feature>
<keyword evidence="1" id="KW-0808">Transferase</keyword>
<reference evidence="4" key="2">
    <citation type="submission" date="2021-04" db="EMBL/GenBank/DDBJ databases">
        <authorList>
            <person name="Gilroy R."/>
        </authorList>
    </citation>
    <scope>NUCLEOTIDE SEQUENCE</scope>
    <source>
        <strain evidence="4">ChiHjej12B11-9795</strain>
    </source>
</reference>
<keyword evidence="2" id="KW-0067">ATP-binding</keyword>
<dbReference type="GO" id="GO:0008033">
    <property type="term" value="P:tRNA processing"/>
    <property type="evidence" value="ECO:0007669"/>
    <property type="project" value="InterPro"/>
</dbReference>
<feature type="binding site" evidence="2">
    <location>
        <position position="139"/>
    </location>
    <ligand>
        <name>ATP</name>
        <dbReference type="ChEBI" id="CHEBI:30616"/>
    </ligand>
</feature>
<evidence type="ECO:0000313" key="4">
    <source>
        <dbReference type="EMBL" id="HJA85451.1"/>
    </source>
</evidence>
<dbReference type="EMBL" id="DWZI01000027">
    <property type="protein sequence ID" value="HJA85451.1"/>
    <property type="molecule type" value="Genomic_DNA"/>
</dbReference>
<feature type="binding site" evidence="2">
    <location>
        <position position="70"/>
    </location>
    <ligand>
        <name>ATP</name>
        <dbReference type="ChEBI" id="CHEBI:30616"/>
    </ligand>
</feature>
<evidence type="ECO:0000256" key="2">
    <source>
        <dbReference type="PIRSR" id="PIRSR004976-51"/>
    </source>
</evidence>
<dbReference type="AlphaFoldDB" id="A0A9D2HW12"/>
<protein>
    <submittedName>
        <fullName evidence="4">tRNA 2-thiocytidine biosynthesis TtcA family protein</fullName>
    </submittedName>
</protein>
<keyword evidence="2" id="KW-0547">Nucleotide-binding</keyword>
<evidence type="ECO:0000313" key="5">
    <source>
        <dbReference type="Proteomes" id="UP000823862"/>
    </source>
</evidence>
<dbReference type="Proteomes" id="UP000823862">
    <property type="component" value="Unassembled WGS sequence"/>
</dbReference>
<evidence type="ECO:0000256" key="1">
    <source>
        <dbReference type="ARBA" id="ARBA00022679"/>
    </source>
</evidence>
<comment type="caution">
    <text evidence="4">The sequence shown here is derived from an EMBL/GenBank/DDBJ whole genome shotgun (WGS) entry which is preliminary data.</text>
</comment>
<proteinExistence type="predicted"/>
<feature type="binding site" evidence="2">
    <location>
        <position position="144"/>
    </location>
    <ligand>
        <name>ATP</name>
        <dbReference type="ChEBI" id="CHEBI:30616"/>
    </ligand>
</feature>
<dbReference type="PANTHER" id="PTHR43686:SF1">
    <property type="entry name" value="AMINOTRAN_5 DOMAIN-CONTAINING PROTEIN"/>
    <property type="match status" value="1"/>
</dbReference>
<feature type="domain" description="tRNA(Ile)-lysidine/2-thiocytidine synthase N-terminal" evidence="3">
    <location>
        <begin position="35"/>
        <end position="192"/>
    </location>
</feature>
<accession>A0A9D2HW12</accession>
<evidence type="ECO:0000259" key="3">
    <source>
        <dbReference type="Pfam" id="PF01171"/>
    </source>
</evidence>
<name>A0A9D2HW12_9BACE</name>
<dbReference type="CDD" id="cd24138">
    <property type="entry name" value="TtcA-like"/>
    <property type="match status" value="1"/>
</dbReference>
<gene>
    <name evidence="4" type="ORF">H9950_04525</name>
</gene>
<dbReference type="PANTHER" id="PTHR43686">
    <property type="entry name" value="SULFURTRANSFERASE-RELATED"/>
    <property type="match status" value="1"/>
</dbReference>
<sequence>MDKIDRDEKLLMARIERRLMKGIVDYGLIEDGDRILVGVSGGKDSLALTELLARRSRIWKPRFEVVAVHVTMTNIGYQADTDWLSGFCAELGIPFYVREESFDASTDSRKSPCFLCSWNRRKALFTLAHETGCNKIALGHHMDDILQTLLMNLTYQGAFSTMPPKLVMKKFSMTLIRPLCLVHEQDLVEMSRLRRWPQQKKNCPYETQSGRSEMKDIFRRLEQLNPEARYSLWGGNDQCSGRTFATKSERVSDAFLCLKFWECHSSVSQ</sequence>
<dbReference type="SUPFAM" id="SSF52402">
    <property type="entry name" value="Adenine nucleotide alpha hydrolases-like"/>
    <property type="match status" value="1"/>
</dbReference>